<dbReference type="Proteomes" id="UP000287166">
    <property type="component" value="Unassembled WGS sequence"/>
</dbReference>
<dbReference type="InterPro" id="IPR036047">
    <property type="entry name" value="F-box-like_dom_sf"/>
</dbReference>
<evidence type="ECO:0000313" key="3">
    <source>
        <dbReference type="Proteomes" id="UP000287166"/>
    </source>
</evidence>
<feature type="compositionally biased region" description="Polar residues" evidence="1">
    <location>
        <begin position="1"/>
        <end position="16"/>
    </location>
</feature>
<name>A0A401GAG2_9APHY</name>
<keyword evidence="3" id="KW-1185">Reference proteome</keyword>
<sequence length="438" mass="49272">MDTLLTEQAQHPSSHNALPPPLSGIARFPEELWMNIIDFLQDDRKALRACNLTCRAWVSSARRHLFRSFKVRWGSDCDHLGSLIERGLAPLIRDLTIDVQMSAYLTFLDDPLPELLQELSAVEALHFKFLIGSFPSCISAETAQTILTSFPAMNTMTVDGWVWPADSLIATMTLHAVTVHMSRNRVDDALPLSQAPSDSECPADKIIEISELGFADSASGDKLLTGILVYLLYAPFKVNVRRLEWNSHGSQGAQNMLAHVLHRADTLQHCHIAFSCLAGPRQIRYLPEPMADIRFAHLISLHLQYNMDYWPGPMHGWGPYIISQVHSPHLQELRITFQGHLADQFHGTSWVFDWDTFDGELGRLHAISARFFVLFTLKIRDQDMALWERWVTEAITTRLPRARASRVQVGLACPNSPLPDDSASTGAGEDSMSTQWLL</sequence>
<reference evidence="2 3" key="1">
    <citation type="journal article" date="2018" name="Sci. Rep.">
        <title>Genome sequence of the cauliflower mushroom Sparassis crispa (Hanabiratake) and its association with beneficial usage.</title>
        <authorList>
            <person name="Kiyama R."/>
            <person name="Furutani Y."/>
            <person name="Kawaguchi K."/>
            <person name="Nakanishi T."/>
        </authorList>
    </citation>
    <scope>NUCLEOTIDE SEQUENCE [LARGE SCALE GENOMIC DNA]</scope>
</reference>
<dbReference type="InParanoid" id="A0A401GAG2"/>
<dbReference type="RefSeq" id="XP_027610071.1">
    <property type="nucleotide sequence ID" value="XM_027754270.1"/>
</dbReference>
<comment type="caution">
    <text evidence="2">The sequence shown here is derived from an EMBL/GenBank/DDBJ whole genome shotgun (WGS) entry which is preliminary data.</text>
</comment>
<evidence type="ECO:0008006" key="4">
    <source>
        <dbReference type="Google" id="ProtNLM"/>
    </source>
</evidence>
<evidence type="ECO:0000256" key="1">
    <source>
        <dbReference type="SAM" id="MobiDB-lite"/>
    </source>
</evidence>
<organism evidence="2 3">
    <name type="scientific">Sparassis crispa</name>
    <dbReference type="NCBI Taxonomy" id="139825"/>
    <lineage>
        <taxon>Eukaryota</taxon>
        <taxon>Fungi</taxon>
        <taxon>Dikarya</taxon>
        <taxon>Basidiomycota</taxon>
        <taxon>Agaricomycotina</taxon>
        <taxon>Agaricomycetes</taxon>
        <taxon>Polyporales</taxon>
        <taxon>Sparassidaceae</taxon>
        <taxon>Sparassis</taxon>
    </lineage>
</organism>
<evidence type="ECO:0000313" key="2">
    <source>
        <dbReference type="EMBL" id="GBE79158.1"/>
    </source>
</evidence>
<accession>A0A401GAG2</accession>
<feature type="region of interest" description="Disordered" evidence="1">
    <location>
        <begin position="413"/>
        <end position="438"/>
    </location>
</feature>
<dbReference type="SUPFAM" id="SSF81383">
    <property type="entry name" value="F-box domain"/>
    <property type="match status" value="1"/>
</dbReference>
<protein>
    <recommendedName>
        <fullName evidence="4">F-box domain-containing protein</fullName>
    </recommendedName>
</protein>
<feature type="region of interest" description="Disordered" evidence="1">
    <location>
        <begin position="1"/>
        <end position="20"/>
    </location>
</feature>
<dbReference type="STRING" id="139825.A0A401GAG2"/>
<proteinExistence type="predicted"/>
<dbReference type="EMBL" id="BFAD01000002">
    <property type="protein sequence ID" value="GBE79158.1"/>
    <property type="molecule type" value="Genomic_DNA"/>
</dbReference>
<dbReference type="GeneID" id="38776075"/>
<dbReference type="AlphaFoldDB" id="A0A401GAG2"/>
<gene>
    <name evidence="2" type="ORF">SCP_0203550</name>
</gene>
<dbReference type="OrthoDB" id="2921803at2759"/>